<dbReference type="KEGG" id="cvn:111112321"/>
<dbReference type="PROSITE" id="PS51257">
    <property type="entry name" value="PROKAR_LIPOPROTEIN"/>
    <property type="match status" value="1"/>
</dbReference>
<keyword evidence="2" id="KW-0472">Membrane</keyword>
<dbReference type="RefSeq" id="XP_022305469.1">
    <property type="nucleotide sequence ID" value="XM_022449761.1"/>
</dbReference>
<evidence type="ECO:0000313" key="3">
    <source>
        <dbReference type="Proteomes" id="UP000694844"/>
    </source>
</evidence>
<organism evidence="3 4">
    <name type="scientific">Crassostrea virginica</name>
    <name type="common">Eastern oyster</name>
    <dbReference type="NCBI Taxonomy" id="6565"/>
    <lineage>
        <taxon>Eukaryota</taxon>
        <taxon>Metazoa</taxon>
        <taxon>Spiralia</taxon>
        <taxon>Lophotrochozoa</taxon>
        <taxon>Mollusca</taxon>
        <taxon>Bivalvia</taxon>
        <taxon>Autobranchia</taxon>
        <taxon>Pteriomorphia</taxon>
        <taxon>Ostreida</taxon>
        <taxon>Ostreoidea</taxon>
        <taxon>Ostreidae</taxon>
        <taxon>Crassostrea</taxon>
    </lineage>
</organism>
<dbReference type="AlphaFoldDB" id="A0A8B8BRH9"/>
<feature type="transmembrane region" description="Helical" evidence="2">
    <location>
        <begin position="99"/>
        <end position="120"/>
    </location>
</feature>
<evidence type="ECO:0000313" key="4">
    <source>
        <dbReference type="RefSeq" id="XP_022305469.1"/>
    </source>
</evidence>
<reference evidence="4" key="1">
    <citation type="submission" date="2025-08" db="UniProtKB">
        <authorList>
            <consortium name="RefSeq"/>
        </authorList>
    </citation>
    <scope>IDENTIFICATION</scope>
    <source>
        <tissue evidence="4">Whole sample</tissue>
    </source>
</reference>
<feature type="region of interest" description="Disordered" evidence="1">
    <location>
        <begin position="185"/>
        <end position="218"/>
    </location>
</feature>
<accession>A0A8B8BRH9</accession>
<gene>
    <name evidence="4" type="primary">LOC111112321</name>
</gene>
<dbReference type="GeneID" id="111112321"/>
<dbReference type="OrthoDB" id="6211168at2759"/>
<feature type="compositionally biased region" description="Polar residues" evidence="1">
    <location>
        <begin position="207"/>
        <end position="218"/>
    </location>
</feature>
<sequence length="253" mass="28542">MACKPVPGYYGSFCNITCPPGSFGAGCAGYCPSTCLYNYCHHVYGCLNNLTEQTTTIISGSTKTLETINYTNFNTPNGQNNIVITTENYMTQSKINSNYIFAGLGIVIVLLIFGILVHLWRKSKTLERKLFQQTSRKNGRTNDLSKENQLMIQSDSTMHSCNTEHFYRPIATEYDEIDEDVEIPTLSDDYEKPKKPRKKNKTLFLAENSTTKRNKQSSNLSENILDLYLSPVFAPDVKSSSSLEEKNSYLEVI</sequence>
<protein>
    <submittedName>
        <fullName evidence="4">Uncharacterized protein LOC111112321</fullName>
    </submittedName>
</protein>
<keyword evidence="2" id="KW-1133">Transmembrane helix</keyword>
<keyword evidence="3" id="KW-1185">Reference proteome</keyword>
<evidence type="ECO:0000256" key="2">
    <source>
        <dbReference type="SAM" id="Phobius"/>
    </source>
</evidence>
<proteinExistence type="predicted"/>
<dbReference type="Proteomes" id="UP000694844">
    <property type="component" value="Chromosome 9"/>
</dbReference>
<evidence type="ECO:0000256" key="1">
    <source>
        <dbReference type="SAM" id="MobiDB-lite"/>
    </source>
</evidence>
<name>A0A8B8BRH9_CRAVI</name>
<keyword evidence="2" id="KW-0812">Transmembrane</keyword>